<feature type="transmembrane region" description="Helical" evidence="23">
    <location>
        <begin position="338"/>
        <end position="357"/>
    </location>
</feature>
<evidence type="ECO:0000256" key="5">
    <source>
        <dbReference type="ARBA" id="ARBA00022538"/>
    </source>
</evidence>
<evidence type="ECO:0000256" key="20">
    <source>
        <dbReference type="ARBA" id="ARBA00048599"/>
    </source>
</evidence>
<dbReference type="GO" id="GO:0016887">
    <property type="term" value="F:ATP hydrolysis activity"/>
    <property type="evidence" value="ECO:0007669"/>
    <property type="project" value="InterPro"/>
</dbReference>
<feature type="transmembrane region" description="Helical" evidence="23">
    <location>
        <begin position="1046"/>
        <end position="1066"/>
    </location>
</feature>
<dbReference type="SUPFAM" id="SSF81653">
    <property type="entry name" value="Calcium ATPase, transduction domain A"/>
    <property type="match status" value="1"/>
</dbReference>
<evidence type="ECO:0000256" key="12">
    <source>
        <dbReference type="ARBA" id="ARBA00022967"/>
    </source>
</evidence>
<keyword evidence="26" id="KW-1185">Reference proteome</keyword>
<keyword evidence="10" id="KW-0460">Magnesium</keyword>
<dbReference type="Gene3D" id="2.70.150.10">
    <property type="entry name" value="Calcium-transporting ATPase, cytoplasmic transduction domain A"/>
    <property type="match status" value="1"/>
</dbReference>
<proteinExistence type="inferred from homology"/>
<feature type="transmembrane region" description="Helical" evidence="23">
    <location>
        <begin position="837"/>
        <end position="858"/>
    </location>
</feature>
<feature type="compositionally biased region" description="Polar residues" evidence="22">
    <location>
        <begin position="1"/>
        <end position="21"/>
    </location>
</feature>
<evidence type="ECO:0000256" key="6">
    <source>
        <dbReference type="ARBA" id="ARBA00022692"/>
    </source>
</evidence>
<feature type="transmembrane region" description="Helical" evidence="23">
    <location>
        <begin position="915"/>
        <end position="942"/>
    </location>
</feature>
<dbReference type="GO" id="GO:0008554">
    <property type="term" value="F:P-type sodium transporter activity"/>
    <property type="evidence" value="ECO:0007669"/>
    <property type="project" value="UniProtKB-EC"/>
</dbReference>
<dbReference type="InterPro" id="IPR023299">
    <property type="entry name" value="ATPase_P-typ_cyto_dom_N"/>
</dbReference>
<evidence type="ECO:0000313" key="25">
    <source>
        <dbReference type="EMBL" id="KAE8250499.1"/>
    </source>
</evidence>
<feature type="transmembrane region" description="Helical" evidence="23">
    <location>
        <begin position="874"/>
        <end position="894"/>
    </location>
</feature>
<dbReference type="InterPro" id="IPR006068">
    <property type="entry name" value="ATPase_P-typ_cation-transptr_C"/>
</dbReference>
<keyword evidence="7" id="KW-0479">Metal-binding</keyword>
<accession>A0A177TRE6</accession>
<comment type="catalytic activity">
    <reaction evidence="21">
        <text>Na(+)(in) + ATP + H2O = Na(+)(out) + ADP + phosphate + H(+)</text>
        <dbReference type="Rhea" id="RHEA:14633"/>
        <dbReference type="ChEBI" id="CHEBI:15377"/>
        <dbReference type="ChEBI" id="CHEBI:15378"/>
        <dbReference type="ChEBI" id="CHEBI:29101"/>
        <dbReference type="ChEBI" id="CHEBI:30616"/>
        <dbReference type="ChEBI" id="CHEBI:43474"/>
        <dbReference type="ChEBI" id="CHEBI:456216"/>
        <dbReference type="EC" id="7.2.2.3"/>
    </reaction>
    <physiologicalReaction direction="left-to-right" evidence="21">
        <dbReference type="Rhea" id="RHEA:14634"/>
    </physiologicalReaction>
</comment>
<dbReference type="FunFam" id="3.40.1110.10:FF:000039">
    <property type="entry name" value="Sodium P-type ATPase"/>
    <property type="match status" value="1"/>
</dbReference>
<feature type="compositionally biased region" description="Polar residues" evidence="22">
    <location>
        <begin position="41"/>
        <end position="52"/>
    </location>
</feature>
<keyword evidence="8" id="KW-0547">Nucleotide-binding</keyword>
<feature type="transmembrane region" description="Helical" evidence="23">
    <location>
        <begin position="962"/>
        <end position="986"/>
    </location>
</feature>
<dbReference type="PROSITE" id="PS00154">
    <property type="entry name" value="ATPASE_E1_E2"/>
    <property type="match status" value="1"/>
</dbReference>
<dbReference type="Proteomes" id="UP000077521">
    <property type="component" value="Unassembled WGS sequence"/>
</dbReference>
<dbReference type="NCBIfam" id="TIGR01494">
    <property type="entry name" value="ATPase_P-type"/>
    <property type="match status" value="3"/>
</dbReference>
<evidence type="ECO:0000256" key="3">
    <source>
        <dbReference type="ARBA" id="ARBA00022448"/>
    </source>
</evidence>
<evidence type="ECO:0000256" key="21">
    <source>
        <dbReference type="ARBA" id="ARBA00049499"/>
    </source>
</evidence>
<keyword evidence="5" id="KW-0633">Potassium transport</keyword>
<name>A0A177TRE6_9BASI</name>
<evidence type="ECO:0000313" key="26">
    <source>
        <dbReference type="Proteomes" id="UP000077521"/>
    </source>
</evidence>
<dbReference type="FunFam" id="1.20.1110.10:FF:000015">
    <property type="entry name" value="Sodium ion P-type ATPase"/>
    <property type="match status" value="1"/>
</dbReference>
<evidence type="ECO:0000256" key="9">
    <source>
        <dbReference type="ARBA" id="ARBA00022840"/>
    </source>
</evidence>
<keyword evidence="12" id="KW-1278">Translocase</keyword>
<dbReference type="GO" id="GO:0006813">
    <property type="term" value="P:potassium ion transport"/>
    <property type="evidence" value="ECO:0007669"/>
    <property type="project" value="UniProtKB-KW"/>
</dbReference>
<feature type="transmembrane region" description="Helical" evidence="23">
    <location>
        <begin position="134"/>
        <end position="153"/>
    </location>
</feature>
<dbReference type="Pfam" id="PF00690">
    <property type="entry name" value="Cation_ATPase_N"/>
    <property type="match status" value="1"/>
</dbReference>
<dbReference type="PANTHER" id="PTHR42861">
    <property type="entry name" value="CALCIUM-TRANSPORTING ATPASE"/>
    <property type="match status" value="1"/>
</dbReference>
<dbReference type="SFLD" id="SFLDG00002">
    <property type="entry name" value="C1.7:_P-type_atpase_like"/>
    <property type="match status" value="1"/>
</dbReference>
<keyword evidence="3" id="KW-0813">Transport</keyword>
<gene>
    <name evidence="25" type="ORF">A4X13_0g4676</name>
</gene>
<dbReference type="GO" id="GO:0046872">
    <property type="term" value="F:metal ion binding"/>
    <property type="evidence" value="ECO:0007669"/>
    <property type="project" value="UniProtKB-KW"/>
</dbReference>
<dbReference type="InterPro" id="IPR036412">
    <property type="entry name" value="HAD-like_sf"/>
</dbReference>
<evidence type="ECO:0000256" key="15">
    <source>
        <dbReference type="ARBA" id="ARBA00023065"/>
    </source>
</evidence>
<comment type="cofactor">
    <cofactor evidence="1">
        <name>Mg(2+)</name>
        <dbReference type="ChEBI" id="CHEBI:18420"/>
    </cofactor>
</comment>
<evidence type="ECO:0000256" key="14">
    <source>
        <dbReference type="ARBA" id="ARBA00023053"/>
    </source>
</evidence>
<keyword evidence="9" id="KW-0067">ATP-binding</keyword>
<dbReference type="SFLD" id="SFLDF00027">
    <property type="entry name" value="p-type_atpase"/>
    <property type="match status" value="1"/>
</dbReference>
<evidence type="ECO:0000256" key="11">
    <source>
        <dbReference type="ARBA" id="ARBA00022958"/>
    </source>
</evidence>
<evidence type="ECO:0000256" key="22">
    <source>
        <dbReference type="SAM" id="MobiDB-lite"/>
    </source>
</evidence>
<dbReference type="Pfam" id="PF00689">
    <property type="entry name" value="Cation_ATPase_C"/>
    <property type="match status" value="1"/>
</dbReference>
<comment type="subcellular location">
    <subcellularLocation>
        <location evidence="2">Cell membrane</location>
        <topology evidence="2">Multi-pass membrane protein</topology>
    </subcellularLocation>
</comment>
<protein>
    <recommendedName>
        <fullName evidence="19">P-type Na(+) transporter</fullName>
        <ecNumber evidence="19">7.2.2.3</ecNumber>
    </recommendedName>
</protein>
<feature type="transmembrane region" description="Helical" evidence="23">
    <location>
        <begin position="1014"/>
        <end position="1034"/>
    </location>
</feature>
<evidence type="ECO:0000259" key="24">
    <source>
        <dbReference type="SMART" id="SM00831"/>
    </source>
</evidence>
<dbReference type="Gene3D" id="3.40.1110.10">
    <property type="entry name" value="Calcium-transporting ATPase, cytoplasmic domain N"/>
    <property type="match status" value="1"/>
</dbReference>
<evidence type="ECO:0000256" key="13">
    <source>
        <dbReference type="ARBA" id="ARBA00022989"/>
    </source>
</evidence>
<dbReference type="Pfam" id="PF00122">
    <property type="entry name" value="E1-E2_ATPase"/>
    <property type="match status" value="1"/>
</dbReference>
<evidence type="ECO:0000256" key="2">
    <source>
        <dbReference type="ARBA" id="ARBA00004651"/>
    </source>
</evidence>
<dbReference type="InterPro" id="IPR006414">
    <property type="entry name" value="P-type_ATPase_IID"/>
</dbReference>
<evidence type="ECO:0000256" key="7">
    <source>
        <dbReference type="ARBA" id="ARBA00022723"/>
    </source>
</evidence>
<dbReference type="GO" id="GO:0005886">
    <property type="term" value="C:plasma membrane"/>
    <property type="evidence" value="ECO:0007669"/>
    <property type="project" value="UniProtKB-SubCell"/>
</dbReference>
<dbReference type="AlphaFoldDB" id="A0A177TRE6"/>
<keyword evidence="6 23" id="KW-0812">Transmembrane</keyword>
<comment type="caution">
    <text evidence="25">The sequence shown here is derived from an EMBL/GenBank/DDBJ whole genome shotgun (WGS) entry which is preliminary data.</text>
</comment>
<dbReference type="SFLD" id="SFLDS00003">
    <property type="entry name" value="Haloacid_Dehalogenase"/>
    <property type="match status" value="1"/>
</dbReference>
<feature type="transmembrane region" description="Helical" evidence="23">
    <location>
        <begin position="110"/>
        <end position="128"/>
    </location>
</feature>
<evidence type="ECO:0000256" key="8">
    <source>
        <dbReference type="ARBA" id="ARBA00022741"/>
    </source>
</evidence>
<reference evidence="25" key="1">
    <citation type="submission" date="2016-04" db="EMBL/GenBank/DDBJ databases">
        <authorList>
            <person name="Nguyen H.D."/>
            <person name="Samba Siva P."/>
            <person name="Cullis J."/>
            <person name="Levesque C.A."/>
            <person name="Hambleton S."/>
        </authorList>
    </citation>
    <scope>NUCLEOTIDE SEQUENCE</scope>
    <source>
        <strain evidence="25">DAOMC 236416</strain>
    </source>
</reference>
<dbReference type="InterPro" id="IPR008250">
    <property type="entry name" value="ATPase_P-typ_transduc_dom_A_sf"/>
</dbReference>
<sequence length="1110" mass="120928">MAPFERTSTVATQGSQTTKVQPPSPTTEDNKRTQQSDKNQRGANQPQPSREQALTEAFRYSHTQILKALDVDVNKGLADAEAKRRTEQYGPNMLEGSDESGWGRILLNQIANAMTLILVIAMIVSLAIRSWIEGAVIAFVVFVNVFVGFFQELSAEKTMNSLRNLASPTARVIRSGHGITIPAQDVVPGDIIELQTGDTVPADLRLIEAVNFEADEALLTGESVPVSKEADISYGEKEATDIGVGDRLNLAYCSSTVAKGRATGVAVGIGMNSEIGKIAGALQGSARNSRLRQIKENAHGKVKPHQYVQAGALTIWDQLASFLGLTKGTPLQQKLSQLAILLFLIAVIFAIICIAANGRFRVTSREVIIYAVATGVSMIPASLSAVLTITMSAGTRAMVKRNVIVRRMESLEALGAVTDICSDKTGTLTQGRMVLRRAWLPSHGTLVVDETNEPFNPTLGDVNLHDASPTDLNQTTSGKAGRKVTEEYAGENPDFADFLNVSSLCTTAIVFQDKETGEWSAHGDTTECALATFSSRFNWSRQRWTKSENDDEKNAEWKQIQEYPFDSSIKRMSVTYNHASSGKNMAFLKGAVERVLESCTTVQLSKGNAEPISEDFTNSVLENMDALASGGLRVLALAQREMTEDEVRQGSSLDRQDVEKDMKFLGLVGIYDPPRPESAGAVATCRNAGIQVRMATGDHQLTAAAIARDIGLLPRDLSAFSQRERDALVMTAAQFDKLSDAEIDALPLLPLVIARCSPSTKVRLIEALHRRGRFCAMTGDGVNDAPSLKMSDVGIAMGNGSDVAKDAAALVLTDDNFKSIEAAVEEGRRISDNVSSFLLHLLAQNVAQAGVLLIGLAFKDASSLSVFPLSPVEILYVIMITSGLPAMGLGFERAREGIMERPPRSLKTGVFTLEVVADLFFYGFLMAGLCLANFTLVVYAWGNGELGIDCNSGLDDAATCETVFRARSATFAVMTFGSLLLAWEVLDLRRSLFRMHKTTTWYRQFFVDVWSNKFLFWSIIGGFLSVWPIIYIPGLNDVVFLHRPISWEWGMVFLSLLIFLIGIESYKAAKRLFLRRGRQPTSTVIDSGRAGEADVEKVAHGNEAEKAVRI</sequence>
<keyword evidence="14" id="KW-0915">Sodium</keyword>
<keyword evidence="13 23" id="KW-1133">Transmembrane helix</keyword>
<feature type="compositionally biased region" description="Basic and acidic residues" evidence="22">
    <location>
        <begin position="28"/>
        <end position="40"/>
    </location>
</feature>
<keyword evidence="15" id="KW-0406">Ion transport</keyword>
<evidence type="ECO:0000256" key="23">
    <source>
        <dbReference type="SAM" id="Phobius"/>
    </source>
</evidence>
<organism evidence="25 26">
    <name type="scientific">Tilletia indica</name>
    <dbReference type="NCBI Taxonomy" id="43049"/>
    <lineage>
        <taxon>Eukaryota</taxon>
        <taxon>Fungi</taxon>
        <taxon>Dikarya</taxon>
        <taxon>Basidiomycota</taxon>
        <taxon>Ustilaginomycotina</taxon>
        <taxon>Exobasidiomycetes</taxon>
        <taxon>Tilletiales</taxon>
        <taxon>Tilletiaceae</taxon>
        <taxon>Tilletia</taxon>
    </lineage>
</organism>
<reference evidence="25" key="2">
    <citation type="journal article" date="2019" name="IMA Fungus">
        <title>Genome sequencing and comparison of five Tilletia species to identify candidate genes for the detection of regulated species infecting wheat.</title>
        <authorList>
            <person name="Nguyen H.D.T."/>
            <person name="Sultana T."/>
            <person name="Kesanakurti P."/>
            <person name="Hambleton S."/>
        </authorList>
    </citation>
    <scope>NUCLEOTIDE SEQUENCE</scope>
    <source>
        <strain evidence="25">DAOMC 236416</strain>
    </source>
</reference>
<dbReference type="SUPFAM" id="SSF56784">
    <property type="entry name" value="HAD-like"/>
    <property type="match status" value="1"/>
</dbReference>
<evidence type="ECO:0000256" key="1">
    <source>
        <dbReference type="ARBA" id="ARBA00001946"/>
    </source>
</evidence>
<dbReference type="InterPro" id="IPR023298">
    <property type="entry name" value="ATPase_P-typ_TM_dom_sf"/>
</dbReference>
<evidence type="ECO:0000256" key="16">
    <source>
        <dbReference type="ARBA" id="ARBA00023136"/>
    </source>
</evidence>
<comment type="similarity">
    <text evidence="18">Belongs to the cation transport ATPase (P-type) (TC 3.A.3) family. Type IID subfamily.</text>
</comment>
<keyword evidence="11" id="KW-0630">Potassium</keyword>
<dbReference type="NCBIfam" id="TIGR01523">
    <property type="entry name" value="ATPase-IID_K-Na"/>
    <property type="match status" value="1"/>
</dbReference>
<dbReference type="Pfam" id="PF13246">
    <property type="entry name" value="Cation_ATPase"/>
    <property type="match status" value="1"/>
</dbReference>
<dbReference type="SMART" id="SM00831">
    <property type="entry name" value="Cation_ATPase_N"/>
    <property type="match status" value="1"/>
</dbReference>
<evidence type="ECO:0000256" key="18">
    <source>
        <dbReference type="ARBA" id="ARBA00035017"/>
    </source>
</evidence>
<keyword evidence="4" id="KW-1003">Cell membrane</keyword>
<dbReference type="InterPro" id="IPR059000">
    <property type="entry name" value="ATPase_P-type_domA"/>
</dbReference>
<dbReference type="Gene3D" id="1.20.1110.10">
    <property type="entry name" value="Calcium-transporting ATPase, transmembrane domain"/>
    <property type="match status" value="3"/>
</dbReference>
<dbReference type="InterPro" id="IPR018303">
    <property type="entry name" value="ATPase_P-typ_P_site"/>
</dbReference>
<evidence type="ECO:0000256" key="17">
    <source>
        <dbReference type="ARBA" id="ARBA00023201"/>
    </source>
</evidence>
<dbReference type="InterPro" id="IPR044492">
    <property type="entry name" value="P_typ_ATPase_HD_dom"/>
</dbReference>
<evidence type="ECO:0000256" key="19">
    <source>
        <dbReference type="ARBA" id="ARBA00035029"/>
    </source>
</evidence>
<dbReference type="EC" id="7.2.2.3" evidence="19"/>
<dbReference type="Pfam" id="PF08282">
    <property type="entry name" value="Hydrolase_3"/>
    <property type="match status" value="1"/>
</dbReference>
<keyword evidence="16 23" id="KW-0472">Membrane</keyword>
<dbReference type="GO" id="GO:0005524">
    <property type="term" value="F:ATP binding"/>
    <property type="evidence" value="ECO:0007669"/>
    <property type="project" value="UniProtKB-KW"/>
</dbReference>
<feature type="domain" description="Cation-transporting P-type ATPase N-terminal" evidence="24">
    <location>
        <begin position="56"/>
        <end position="130"/>
    </location>
</feature>
<dbReference type="PRINTS" id="PR00119">
    <property type="entry name" value="CATATPASE"/>
</dbReference>
<evidence type="ECO:0000256" key="4">
    <source>
        <dbReference type="ARBA" id="ARBA00022475"/>
    </source>
</evidence>
<evidence type="ECO:0000256" key="10">
    <source>
        <dbReference type="ARBA" id="ARBA00022842"/>
    </source>
</evidence>
<dbReference type="FunFam" id="3.40.50.1000:FF:000047">
    <property type="entry name" value="Sodium P-type ATPase"/>
    <property type="match status" value="1"/>
</dbReference>
<dbReference type="InterPro" id="IPR004014">
    <property type="entry name" value="ATPase_P-typ_cation-transptr_N"/>
</dbReference>
<comment type="catalytic activity">
    <reaction evidence="20">
        <text>K(+)(in) + ATP + H2O = K(+)(out) + ADP + phosphate + H(+)</text>
        <dbReference type="Rhea" id="RHEA:75815"/>
        <dbReference type="ChEBI" id="CHEBI:15377"/>
        <dbReference type="ChEBI" id="CHEBI:15378"/>
        <dbReference type="ChEBI" id="CHEBI:29103"/>
        <dbReference type="ChEBI" id="CHEBI:30616"/>
        <dbReference type="ChEBI" id="CHEBI:43474"/>
        <dbReference type="ChEBI" id="CHEBI:456216"/>
    </reaction>
</comment>
<feature type="transmembrane region" description="Helical" evidence="23">
    <location>
        <begin position="369"/>
        <end position="391"/>
    </location>
</feature>
<dbReference type="SUPFAM" id="SSF81660">
    <property type="entry name" value="Metal cation-transporting ATPase, ATP-binding domain N"/>
    <property type="match status" value="1"/>
</dbReference>
<feature type="region of interest" description="Disordered" evidence="22">
    <location>
        <begin position="1"/>
        <end position="52"/>
    </location>
</feature>
<dbReference type="InterPro" id="IPR001757">
    <property type="entry name" value="P_typ_ATPase"/>
</dbReference>
<keyword evidence="17" id="KW-0739">Sodium transport</keyword>
<dbReference type="EMBL" id="LWDF02000319">
    <property type="protein sequence ID" value="KAE8250499.1"/>
    <property type="molecule type" value="Genomic_DNA"/>
</dbReference>
<dbReference type="SUPFAM" id="SSF81665">
    <property type="entry name" value="Calcium ATPase, transmembrane domain M"/>
    <property type="match status" value="1"/>
</dbReference>